<name>A0A100W7E4_9MYCO</name>
<comment type="caution">
    <text evidence="2">The sequence shown here is derived from an EMBL/GenBank/DDBJ whole genome shotgun (WGS) entry which is preliminary data.</text>
</comment>
<keyword evidence="3" id="KW-1185">Reference proteome</keyword>
<feature type="compositionally biased region" description="Polar residues" evidence="1">
    <location>
        <begin position="224"/>
        <end position="237"/>
    </location>
</feature>
<feature type="region of interest" description="Disordered" evidence="1">
    <location>
        <begin position="136"/>
        <end position="243"/>
    </location>
</feature>
<dbReference type="Proteomes" id="UP000069620">
    <property type="component" value="Unassembled WGS sequence"/>
</dbReference>
<dbReference type="AlphaFoldDB" id="A0A100W7E4"/>
<evidence type="ECO:0000313" key="3">
    <source>
        <dbReference type="Proteomes" id="UP000069620"/>
    </source>
</evidence>
<proteinExistence type="predicted"/>
<evidence type="ECO:0000256" key="1">
    <source>
        <dbReference type="SAM" id="MobiDB-lite"/>
    </source>
</evidence>
<sequence>MGKAVEDCCPLIVMRAVFPPAGGPDWAEHALASRAAITTVRAPADRIRRWTWRIRMGLPLAGPFSRDSPKFLECSKNRLSASGAMNSPRSGFRRAAVASWALAGLGAAGVAGASALAYGDTARPAEPVADVADQALPSQGADPAPAVPQPPPAAMPPAPSSPPPAPSPPPDTSTETTVVQTPVRTYTPAPTYSRQTTPAQAPVATQTAAPTTVAPRTTQRRTLTPATVVSPNFSPHVSRSRGS</sequence>
<feature type="compositionally biased region" description="Pro residues" evidence="1">
    <location>
        <begin position="145"/>
        <end position="171"/>
    </location>
</feature>
<dbReference type="EMBL" id="BCSX01000068">
    <property type="protein sequence ID" value="GAS93008.1"/>
    <property type="molecule type" value="Genomic_DNA"/>
</dbReference>
<reference evidence="3" key="2">
    <citation type="submission" date="2016-02" db="EMBL/GenBank/DDBJ databases">
        <title>Draft genome sequence of five rapidly growing Mycobacterium species.</title>
        <authorList>
            <person name="Katahira K."/>
            <person name="Gotou Y."/>
            <person name="Iida K."/>
            <person name="Ogura Y."/>
            <person name="Hayashi T."/>
        </authorList>
    </citation>
    <scope>NUCLEOTIDE SEQUENCE [LARGE SCALE GENOMIC DNA]</scope>
    <source>
        <strain evidence="3">JCM15654</strain>
    </source>
</reference>
<reference evidence="3" key="1">
    <citation type="journal article" date="2016" name="Genome Announc.">
        <title>Draft Genome Sequences of Five Rapidly Growing Mycobacterium Species, M. thermoresistibile, M. fortuitum subsp. acetamidolyticum, M. canariasense, M. brisbanense, and M. novocastrense.</title>
        <authorList>
            <person name="Katahira K."/>
            <person name="Ogura Y."/>
            <person name="Gotoh Y."/>
            <person name="Hayashi T."/>
        </authorList>
    </citation>
    <scope>NUCLEOTIDE SEQUENCE [LARGE SCALE GENOMIC DNA]</scope>
    <source>
        <strain evidence="3">JCM15654</strain>
    </source>
</reference>
<feature type="compositionally biased region" description="Low complexity" evidence="1">
    <location>
        <begin position="194"/>
        <end position="222"/>
    </location>
</feature>
<accession>A0A100W7E4</accession>
<dbReference type="STRING" id="146020.RMCB_7104"/>
<feature type="compositionally biased region" description="Polar residues" evidence="1">
    <location>
        <begin position="172"/>
        <end position="193"/>
    </location>
</feature>
<organism evidence="2 3">
    <name type="scientific">Mycolicibacterium brisbanense</name>
    <dbReference type="NCBI Taxonomy" id="146020"/>
    <lineage>
        <taxon>Bacteria</taxon>
        <taxon>Bacillati</taxon>
        <taxon>Actinomycetota</taxon>
        <taxon>Actinomycetes</taxon>
        <taxon>Mycobacteriales</taxon>
        <taxon>Mycobacteriaceae</taxon>
        <taxon>Mycolicibacterium</taxon>
    </lineage>
</organism>
<protein>
    <submittedName>
        <fullName evidence="2">Uncharacterized protein</fullName>
    </submittedName>
</protein>
<evidence type="ECO:0000313" key="2">
    <source>
        <dbReference type="EMBL" id="GAS93008.1"/>
    </source>
</evidence>
<gene>
    <name evidence="2" type="ORF">RMCB_7104</name>
</gene>